<dbReference type="OrthoDB" id="1711136at2759"/>
<dbReference type="AlphaFoldDB" id="A0A2T2ZUU7"/>
<gene>
    <name evidence="2" type="ORF">BD289DRAFT_445513</name>
</gene>
<dbReference type="InterPro" id="IPR013785">
    <property type="entry name" value="Aldolase_TIM"/>
</dbReference>
<dbReference type="GO" id="GO:0004801">
    <property type="term" value="F:transaldolase activity"/>
    <property type="evidence" value="ECO:0007669"/>
    <property type="project" value="TreeGrafter"/>
</dbReference>
<dbReference type="Pfam" id="PF00923">
    <property type="entry name" value="TAL_FSA"/>
    <property type="match status" value="1"/>
</dbReference>
<dbReference type="InterPro" id="IPR001585">
    <property type="entry name" value="TAL/FSA"/>
</dbReference>
<dbReference type="Proteomes" id="UP000241462">
    <property type="component" value="Unassembled WGS sequence"/>
</dbReference>
<evidence type="ECO:0000256" key="1">
    <source>
        <dbReference type="ARBA" id="ARBA00023270"/>
    </source>
</evidence>
<accession>A0A2T2ZUU7</accession>
<proteinExistence type="predicted"/>
<dbReference type="EMBL" id="KZ678660">
    <property type="protein sequence ID" value="PSR77322.1"/>
    <property type="molecule type" value="Genomic_DNA"/>
</dbReference>
<dbReference type="GO" id="GO:0009052">
    <property type="term" value="P:pentose-phosphate shunt, non-oxidative branch"/>
    <property type="evidence" value="ECO:0007669"/>
    <property type="project" value="TreeGrafter"/>
</dbReference>
<evidence type="ECO:0000313" key="3">
    <source>
        <dbReference type="Proteomes" id="UP000241462"/>
    </source>
</evidence>
<name>A0A2T2ZUU7_9PEZI</name>
<dbReference type="STRING" id="2025994.A0A2T2ZUU7"/>
<dbReference type="SUPFAM" id="SSF51569">
    <property type="entry name" value="Aldolase"/>
    <property type="match status" value="1"/>
</dbReference>
<reference evidence="2 3" key="1">
    <citation type="journal article" date="2018" name="Mycol. Prog.">
        <title>Coniella lustricola, a new species from submerged detritus.</title>
        <authorList>
            <person name="Raudabaugh D.B."/>
            <person name="Iturriaga T."/>
            <person name="Carver A."/>
            <person name="Mondo S."/>
            <person name="Pangilinan J."/>
            <person name="Lipzen A."/>
            <person name="He G."/>
            <person name="Amirebrahimi M."/>
            <person name="Grigoriev I.V."/>
            <person name="Miller A.N."/>
        </authorList>
    </citation>
    <scope>NUCLEOTIDE SEQUENCE [LARGE SCALE GENOMIC DNA]</scope>
    <source>
        <strain evidence="2 3">B22-T-1</strain>
    </source>
</reference>
<organism evidence="2 3">
    <name type="scientific">Coniella lustricola</name>
    <dbReference type="NCBI Taxonomy" id="2025994"/>
    <lineage>
        <taxon>Eukaryota</taxon>
        <taxon>Fungi</taxon>
        <taxon>Dikarya</taxon>
        <taxon>Ascomycota</taxon>
        <taxon>Pezizomycotina</taxon>
        <taxon>Sordariomycetes</taxon>
        <taxon>Sordariomycetidae</taxon>
        <taxon>Diaporthales</taxon>
        <taxon>Schizoparmaceae</taxon>
        <taxon>Coniella</taxon>
    </lineage>
</organism>
<dbReference type="PANTHER" id="PTHR10683:SF39">
    <property type="entry name" value="TRANSALDOLASE"/>
    <property type="match status" value="1"/>
</dbReference>
<sequence length="386" mass="43118">MEAKTTLTWLDKLEQQLDVDVDWMDTEYIKTMPDRLGLVPHDQTSNQLWVDIELHKQSNAELLKQAARELNGKSWLHIYTRASVMICKRNIGHIKDRVLLQTSPSQAYNEEKTLEHARLYDEEFKRVGIPRSRYCIKIPSVGPALNAAKTLSEDRDEEEGLPIATLGTAVFGLAQAIACSQANMLYISPYFNEIRAHNDLSLWPDVKDPATEHPMSARCVQMIETFQKLYKQTGRRQPKMKLASLLSAKEAMATAEFGCHSATISAKLLDELATLQYDEDDASSTTAQADKGIMPKPAPGVEFYQGLRQTPARLQKLAKVDPLAAADWDGQLASTEVDYLASGGAALHRAIEKDPIAQDRLAYALEVFSDAEERSRGKIEDVLSSL</sequence>
<evidence type="ECO:0000313" key="2">
    <source>
        <dbReference type="EMBL" id="PSR77322.1"/>
    </source>
</evidence>
<evidence type="ECO:0008006" key="4">
    <source>
        <dbReference type="Google" id="ProtNLM"/>
    </source>
</evidence>
<dbReference type="PANTHER" id="PTHR10683">
    <property type="entry name" value="TRANSALDOLASE"/>
    <property type="match status" value="1"/>
</dbReference>
<dbReference type="GO" id="GO:0005975">
    <property type="term" value="P:carbohydrate metabolic process"/>
    <property type="evidence" value="ECO:0007669"/>
    <property type="project" value="InterPro"/>
</dbReference>
<keyword evidence="1" id="KW-0704">Schiff base</keyword>
<dbReference type="InParanoid" id="A0A2T2ZUU7"/>
<keyword evidence="3" id="KW-1185">Reference proteome</keyword>
<protein>
    <recommendedName>
        <fullName evidence="4">Transaldolase</fullName>
    </recommendedName>
</protein>
<dbReference type="Gene3D" id="3.20.20.70">
    <property type="entry name" value="Aldolase class I"/>
    <property type="match status" value="1"/>
</dbReference>